<evidence type="ECO:0000256" key="2">
    <source>
        <dbReference type="ARBA" id="ARBA00023125"/>
    </source>
</evidence>
<evidence type="ECO:0000256" key="3">
    <source>
        <dbReference type="ARBA" id="ARBA00023163"/>
    </source>
</evidence>
<evidence type="ECO:0000313" key="6">
    <source>
        <dbReference type="EMBL" id="UOQ57754.1"/>
    </source>
</evidence>
<dbReference type="PANTHER" id="PTHR30055">
    <property type="entry name" value="HTH-TYPE TRANSCRIPTIONAL REGULATOR RUTR"/>
    <property type="match status" value="1"/>
</dbReference>
<dbReference type="EMBL" id="CP095045">
    <property type="protein sequence ID" value="UOQ57754.1"/>
    <property type="molecule type" value="Genomic_DNA"/>
</dbReference>
<organism evidence="6 7">
    <name type="scientific">Leucobacter allii</name>
    <dbReference type="NCBI Taxonomy" id="2932247"/>
    <lineage>
        <taxon>Bacteria</taxon>
        <taxon>Bacillati</taxon>
        <taxon>Actinomycetota</taxon>
        <taxon>Actinomycetes</taxon>
        <taxon>Micrococcales</taxon>
        <taxon>Microbacteriaceae</taxon>
        <taxon>Leucobacter</taxon>
    </lineage>
</organism>
<dbReference type="SUPFAM" id="SSF46689">
    <property type="entry name" value="Homeodomain-like"/>
    <property type="match status" value="1"/>
</dbReference>
<feature type="DNA-binding region" description="H-T-H motif" evidence="4">
    <location>
        <begin position="37"/>
        <end position="56"/>
    </location>
</feature>
<keyword evidence="7" id="KW-1185">Reference proteome</keyword>
<dbReference type="PROSITE" id="PS01081">
    <property type="entry name" value="HTH_TETR_1"/>
    <property type="match status" value="1"/>
</dbReference>
<dbReference type="PROSITE" id="PS50977">
    <property type="entry name" value="HTH_TETR_2"/>
    <property type="match status" value="1"/>
</dbReference>
<gene>
    <name evidence="6" type="ORF">MUN78_02605</name>
</gene>
<keyword evidence="1" id="KW-0805">Transcription regulation</keyword>
<proteinExistence type="predicted"/>
<dbReference type="Proteomes" id="UP000831786">
    <property type="component" value="Chromosome"/>
</dbReference>
<evidence type="ECO:0000256" key="1">
    <source>
        <dbReference type="ARBA" id="ARBA00023015"/>
    </source>
</evidence>
<name>A0ABY4FN95_9MICO</name>
<reference evidence="6 7" key="1">
    <citation type="submission" date="2022-04" db="EMBL/GenBank/DDBJ databases">
        <title>Leucobacter sp. isolated from rhizosphere of garlic.</title>
        <authorList>
            <person name="Won M."/>
            <person name="Lee C.-M."/>
            <person name="Woen H.-Y."/>
            <person name="Kwon S.-W."/>
        </authorList>
    </citation>
    <scope>NUCLEOTIDE SEQUENCE [LARGE SCALE GENOMIC DNA]</scope>
    <source>
        <strain evidence="6 7">H21R-40</strain>
    </source>
</reference>
<dbReference type="InterPro" id="IPR023772">
    <property type="entry name" value="DNA-bd_HTH_TetR-type_CS"/>
</dbReference>
<keyword evidence="2 4" id="KW-0238">DNA-binding</keyword>
<feature type="domain" description="HTH tetR-type" evidence="5">
    <location>
        <begin position="14"/>
        <end position="74"/>
    </location>
</feature>
<protein>
    <submittedName>
        <fullName evidence="6">TetR/AcrR family transcriptional regulator</fullName>
    </submittedName>
</protein>
<dbReference type="InterPro" id="IPR050109">
    <property type="entry name" value="HTH-type_TetR-like_transc_reg"/>
</dbReference>
<dbReference type="PANTHER" id="PTHR30055:SF234">
    <property type="entry name" value="HTH-TYPE TRANSCRIPTIONAL REGULATOR BETI"/>
    <property type="match status" value="1"/>
</dbReference>
<dbReference type="RefSeq" id="WP_244728615.1">
    <property type="nucleotide sequence ID" value="NZ_CP095045.1"/>
</dbReference>
<accession>A0ABY4FN95</accession>
<dbReference type="Pfam" id="PF00440">
    <property type="entry name" value="TetR_N"/>
    <property type="match status" value="1"/>
</dbReference>
<evidence type="ECO:0000313" key="7">
    <source>
        <dbReference type="Proteomes" id="UP000831786"/>
    </source>
</evidence>
<keyword evidence="3" id="KW-0804">Transcription</keyword>
<dbReference type="InterPro" id="IPR001647">
    <property type="entry name" value="HTH_TetR"/>
</dbReference>
<evidence type="ECO:0000256" key="4">
    <source>
        <dbReference type="PROSITE-ProRule" id="PRU00335"/>
    </source>
</evidence>
<evidence type="ECO:0000259" key="5">
    <source>
        <dbReference type="PROSITE" id="PS50977"/>
    </source>
</evidence>
<dbReference type="InterPro" id="IPR009057">
    <property type="entry name" value="Homeodomain-like_sf"/>
</dbReference>
<dbReference type="Gene3D" id="1.10.357.10">
    <property type="entry name" value="Tetracycline Repressor, domain 2"/>
    <property type="match status" value="1"/>
</dbReference>
<sequence length="212" mass="23779">MSESATGVRAQRRAETARRITDLARRRTAERGITAYTVEELCEDAGVSRRTFFNYFASKEDAVLGVPAERDDAHFVERFLDGAAGSGRGDGGLTDSLVDDLVALFEGRWRSMGFTLEDARALFAALDREPRLHRRVLEHLRESELADIALVERREGLPPGDRRASTLVHLVGAMNRIVAEEYFVAHEHGPVGVDTYTELLRERIEIARSLLR</sequence>